<dbReference type="GO" id="GO:0031201">
    <property type="term" value="C:SNARE complex"/>
    <property type="evidence" value="ECO:0007669"/>
    <property type="project" value="TreeGrafter"/>
</dbReference>
<dbReference type="SUPFAM" id="SSF58038">
    <property type="entry name" value="SNARE fusion complex"/>
    <property type="match status" value="1"/>
</dbReference>
<dbReference type="GO" id="GO:0005783">
    <property type="term" value="C:endoplasmic reticulum"/>
    <property type="evidence" value="ECO:0007669"/>
    <property type="project" value="TreeGrafter"/>
</dbReference>
<evidence type="ECO:0000256" key="6">
    <source>
        <dbReference type="ARBA" id="ARBA00022989"/>
    </source>
</evidence>
<dbReference type="AlphaFoldDB" id="A0A0B7JNA2"/>
<keyword evidence="8" id="KW-0472">Membrane</keyword>
<dbReference type="Gene3D" id="1.20.5.110">
    <property type="match status" value="1"/>
</dbReference>
<comment type="subcellular location">
    <subcellularLocation>
        <location evidence="1">Membrane</location>
        <topology evidence="1">Single-pass type IV membrane protein</topology>
    </subcellularLocation>
</comment>
<evidence type="ECO:0000256" key="1">
    <source>
        <dbReference type="ARBA" id="ARBA00004211"/>
    </source>
</evidence>
<feature type="domain" description="T-SNARE coiled-coil homology" evidence="10">
    <location>
        <begin position="249"/>
        <end position="311"/>
    </location>
</feature>
<feature type="region of interest" description="Disordered" evidence="9">
    <location>
        <begin position="61"/>
        <end position="83"/>
    </location>
</feature>
<evidence type="ECO:0000259" key="10">
    <source>
        <dbReference type="PROSITE" id="PS50192"/>
    </source>
</evidence>
<evidence type="ECO:0000256" key="4">
    <source>
        <dbReference type="ARBA" id="ARBA00022692"/>
    </source>
</evidence>
<reference evidence="11" key="1">
    <citation type="submission" date="2015-01" db="EMBL/GenBank/DDBJ databases">
        <authorList>
            <person name="Durling Mikael"/>
        </authorList>
    </citation>
    <scope>NUCLEOTIDE SEQUENCE</scope>
</reference>
<evidence type="ECO:0000256" key="8">
    <source>
        <dbReference type="ARBA" id="ARBA00023136"/>
    </source>
</evidence>
<dbReference type="EMBL" id="CDPU01000001">
    <property type="protein sequence ID" value="CEO44220.1"/>
    <property type="molecule type" value="Genomic_DNA"/>
</dbReference>
<evidence type="ECO:0000256" key="3">
    <source>
        <dbReference type="ARBA" id="ARBA00022448"/>
    </source>
</evidence>
<evidence type="ECO:0000256" key="5">
    <source>
        <dbReference type="ARBA" id="ARBA00022927"/>
    </source>
</evidence>
<evidence type="ECO:0000256" key="7">
    <source>
        <dbReference type="ARBA" id="ARBA00023054"/>
    </source>
</evidence>
<keyword evidence="7" id="KW-0175">Coiled coil</keyword>
<dbReference type="InterPro" id="IPR000727">
    <property type="entry name" value="T_SNARE_dom"/>
</dbReference>
<dbReference type="InterPro" id="IPR019529">
    <property type="entry name" value="Syntaxin-18_N"/>
</dbReference>
<organism evidence="11">
    <name type="scientific">Bionectria ochroleuca</name>
    <name type="common">Gliocladium roseum</name>
    <dbReference type="NCBI Taxonomy" id="29856"/>
    <lineage>
        <taxon>Eukaryota</taxon>
        <taxon>Fungi</taxon>
        <taxon>Dikarya</taxon>
        <taxon>Ascomycota</taxon>
        <taxon>Pezizomycotina</taxon>
        <taxon>Sordariomycetes</taxon>
        <taxon>Hypocreomycetidae</taxon>
        <taxon>Hypocreales</taxon>
        <taxon>Bionectriaceae</taxon>
        <taxon>Clonostachys</taxon>
    </lineage>
</organism>
<keyword evidence="6" id="KW-1133">Transmembrane helix</keyword>
<dbReference type="GO" id="GO:0006890">
    <property type="term" value="P:retrograde vesicle-mediated transport, Golgi to endoplasmic reticulum"/>
    <property type="evidence" value="ECO:0007669"/>
    <property type="project" value="TreeGrafter"/>
</dbReference>
<name>A0A0B7JNA2_BIOOC</name>
<sequence length="339" mass="38187">MNVTLEFDELLRERKAPPTRKTVSLEKIDGFLKEALRINSHITKLHQNLHTVRRAYLARAQPRKGIRHGQNPDGYPSVMSDRDREAVDKDTKEMLRELNWSIEALDGAEKIRYETETNSIQKKYGSNLGALGSWASGGIVGGKKPEHLEAESRAQEVRHHREGVIWYLRQQLQQCSNTQKVMMEARLTREVEMNRSLASQAPSLADFAQYSAGKASSGSGEAEGVHDDQATGLSAEQIQMFEEDNRDMMQYFESMHEKVQTAQRSLAEISSLQSQLIEHLATQTEHIDQLVADSSLTTENVEGGNKQLKKATQRPSAARFTFYAASGLCAFLVLWDLII</sequence>
<keyword evidence="3" id="KW-0813">Transport</keyword>
<dbReference type="PANTHER" id="PTHR15959:SF0">
    <property type="entry name" value="SYNTAXIN-18"/>
    <property type="match status" value="1"/>
</dbReference>
<gene>
    <name evidence="11" type="ORF">BN869_000000275_1</name>
</gene>
<proteinExistence type="inferred from homology"/>
<comment type="similarity">
    <text evidence="2">Belongs to the syntaxin family.</text>
</comment>
<dbReference type="PROSITE" id="PS50192">
    <property type="entry name" value="T_SNARE"/>
    <property type="match status" value="1"/>
</dbReference>
<evidence type="ECO:0000256" key="2">
    <source>
        <dbReference type="ARBA" id="ARBA00009063"/>
    </source>
</evidence>
<evidence type="ECO:0000256" key="9">
    <source>
        <dbReference type="SAM" id="MobiDB-lite"/>
    </source>
</evidence>
<keyword evidence="4" id="KW-0812">Transmembrane</keyword>
<keyword evidence="5" id="KW-0653">Protein transport</keyword>
<accession>A0A0B7JNA2</accession>
<dbReference type="Pfam" id="PF10496">
    <property type="entry name" value="Syntaxin-18_N"/>
    <property type="match status" value="1"/>
</dbReference>
<dbReference type="GO" id="GO:0015031">
    <property type="term" value="P:protein transport"/>
    <property type="evidence" value="ECO:0007669"/>
    <property type="project" value="UniProtKB-KW"/>
</dbReference>
<dbReference type="PANTHER" id="PTHR15959">
    <property type="entry name" value="SYNTAXIN-18"/>
    <property type="match status" value="1"/>
</dbReference>
<protein>
    <recommendedName>
        <fullName evidence="10">t-SNARE coiled-coil homology domain-containing protein</fullName>
    </recommendedName>
</protein>
<dbReference type="SMART" id="SM00397">
    <property type="entry name" value="t_SNARE"/>
    <property type="match status" value="1"/>
</dbReference>
<evidence type="ECO:0000313" key="11">
    <source>
        <dbReference type="EMBL" id="CEO44220.1"/>
    </source>
</evidence>